<evidence type="ECO:0000256" key="4">
    <source>
        <dbReference type="ARBA" id="ARBA00023136"/>
    </source>
</evidence>
<keyword evidence="4 6" id="KW-0472">Membrane</keyword>
<reference evidence="8" key="1">
    <citation type="submission" date="2021-02" db="EMBL/GenBank/DDBJ databases">
        <authorList>
            <person name="Dougan E. K."/>
            <person name="Rhodes N."/>
            <person name="Thang M."/>
            <person name="Chan C."/>
        </authorList>
    </citation>
    <scope>NUCLEOTIDE SEQUENCE</scope>
</reference>
<comment type="caution">
    <text evidence="8">The sequence shown here is derived from an EMBL/GenBank/DDBJ whole genome shotgun (WGS) entry which is preliminary data.</text>
</comment>
<dbReference type="GO" id="GO:0016020">
    <property type="term" value="C:membrane"/>
    <property type="evidence" value="ECO:0007669"/>
    <property type="project" value="UniProtKB-SubCell"/>
</dbReference>
<feature type="compositionally biased region" description="Polar residues" evidence="5">
    <location>
        <begin position="749"/>
        <end position="788"/>
    </location>
</feature>
<keyword evidence="3 6" id="KW-1133">Transmembrane helix</keyword>
<dbReference type="PANTHER" id="PTHR15549">
    <property type="entry name" value="PAIRED IMMUNOGLOBULIN-LIKE TYPE 2 RECEPTOR"/>
    <property type="match status" value="1"/>
</dbReference>
<evidence type="ECO:0000313" key="9">
    <source>
        <dbReference type="Proteomes" id="UP000649617"/>
    </source>
</evidence>
<keyword evidence="7" id="KW-0732">Signal</keyword>
<feature type="region of interest" description="Disordered" evidence="5">
    <location>
        <begin position="337"/>
        <end position="474"/>
    </location>
</feature>
<sequence>MATLQTEKLRSWAVLQMLLSGSVLCTAFGQRRLSDSTECSAPCQPSQFKALPLVALCGGGGCTVEDDILKGKSRLFMQLPVNSSGIRVEMTTRQTDQDLQLVDPTTGTCVAGAVGDTCSDGGRPANAGTGCTDETDYCIAYEGMNWYFTGDKQLAPVLEKLALEGSVTQLLSVWVEAPSGGALQVQVRNDPILPCPDQLPGCVPCEQYDRCGEFDKKICDGSAVVLCEATTLTTTTGTTTSVTITSSTSTSKTSSTTLSSTVTTKTATTTSTTATRTSTATTTISSTSYTATTSRTATLTSTTASTSTTGSSKTSTQTFTASTTTTISLTVTSTVVSSTSTSSTTSAETSTRTSRTTSSFTISTSVTTSQTETRTFTETTTSTTRTRTTSSSRTSSSTVSATTTVTGTATSTSETSTSQTSTWTTSASTTSTSRTATSTTTKSMTSTETGTTSTVTMTATTSMSTTVTSSTSATTSSSLTSFTMTTTLTSTLTTSKTETQTTVTTTSSTVSTTSVTTSISSTTVTTTTVTTTTETTTTMTSTTSSTTETCGCCASCGMGALPPALSVADDDGAVALSVAVPVVLVLILLVVLLAGWLCHRKKHQEVHLFPYPVAEPPADPPKIPQRDARVGTDEDCRDLQELRELKLQNQSLVVEISDLRHQLSVAKQAAAEPAALLESQRAKQEVLTASWSRRQVRLQAKITHLQTILQHMIYHATELARAVQGDCANQGKLHQQVAVVMQRIRTLQEELSSPPQPDASTAADSPCSPSQGYQTTLQPSPPHSTMQEPVTIQEPVALDHEPSTCRSAADKPPPETARPVAQEVAGAAGASASSAPAPFKVAFRSRASASANAAVSSEFEPAFEASPADTRLAAAAAYVQDHGVPFLPLLPSHVGQYPERSRLGAADPVRENQQDLRSLRDRLLRRHNMSPHRWNDRFRTMSQRTAERGFRADGAQQVLERRMRQASLE</sequence>
<feature type="compositionally biased region" description="Basic and acidic residues" evidence="5">
    <location>
        <begin position="802"/>
        <end position="813"/>
    </location>
</feature>
<organism evidence="8 9">
    <name type="scientific">Symbiodinium pilosum</name>
    <name type="common">Dinoflagellate</name>
    <dbReference type="NCBI Taxonomy" id="2952"/>
    <lineage>
        <taxon>Eukaryota</taxon>
        <taxon>Sar</taxon>
        <taxon>Alveolata</taxon>
        <taxon>Dinophyceae</taxon>
        <taxon>Suessiales</taxon>
        <taxon>Symbiodiniaceae</taxon>
        <taxon>Symbiodinium</taxon>
    </lineage>
</organism>
<evidence type="ECO:0000256" key="6">
    <source>
        <dbReference type="SAM" id="Phobius"/>
    </source>
</evidence>
<dbReference type="Proteomes" id="UP000649617">
    <property type="component" value="Unassembled WGS sequence"/>
</dbReference>
<dbReference type="GO" id="GO:0071944">
    <property type="term" value="C:cell periphery"/>
    <property type="evidence" value="ECO:0007669"/>
    <property type="project" value="UniProtKB-ARBA"/>
</dbReference>
<dbReference type="AlphaFoldDB" id="A0A812YHF1"/>
<dbReference type="InterPro" id="IPR051694">
    <property type="entry name" value="Immunoregulatory_rcpt-like"/>
</dbReference>
<accession>A0A812YHF1</accession>
<feature type="compositionally biased region" description="Low complexity" evidence="5">
    <location>
        <begin position="825"/>
        <end position="835"/>
    </location>
</feature>
<evidence type="ECO:0000256" key="2">
    <source>
        <dbReference type="ARBA" id="ARBA00022692"/>
    </source>
</evidence>
<evidence type="ECO:0000256" key="3">
    <source>
        <dbReference type="ARBA" id="ARBA00022989"/>
    </source>
</evidence>
<comment type="subcellular location">
    <subcellularLocation>
        <location evidence="1">Membrane</location>
        <topology evidence="1">Single-pass membrane protein</topology>
    </subcellularLocation>
</comment>
<protein>
    <submittedName>
        <fullName evidence="8">Uncharacterized protein</fullName>
    </submittedName>
</protein>
<feature type="signal peptide" evidence="7">
    <location>
        <begin position="1"/>
        <end position="29"/>
    </location>
</feature>
<evidence type="ECO:0000256" key="7">
    <source>
        <dbReference type="SAM" id="SignalP"/>
    </source>
</evidence>
<name>A0A812YHF1_SYMPI</name>
<proteinExistence type="predicted"/>
<evidence type="ECO:0000256" key="1">
    <source>
        <dbReference type="ARBA" id="ARBA00004167"/>
    </source>
</evidence>
<feature type="region of interest" description="Disordered" evidence="5">
    <location>
        <begin position="748"/>
        <end position="788"/>
    </location>
</feature>
<evidence type="ECO:0000256" key="5">
    <source>
        <dbReference type="SAM" id="MobiDB-lite"/>
    </source>
</evidence>
<feature type="chain" id="PRO_5032482227" evidence="7">
    <location>
        <begin position="30"/>
        <end position="969"/>
    </location>
</feature>
<keyword evidence="2 6" id="KW-0812">Transmembrane</keyword>
<dbReference type="OrthoDB" id="445739at2759"/>
<dbReference type="EMBL" id="CAJNIZ010048096">
    <property type="protein sequence ID" value="CAE7782105.1"/>
    <property type="molecule type" value="Genomic_DNA"/>
</dbReference>
<gene>
    <name evidence="8" type="ORF">SPIL2461_LOCUS23263</name>
</gene>
<evidence type="ECO:0000313" key="8">
    <source>
        <dbReference type="EMBL" id="CAE7782105.1"/>
    </source>
</evidence>
<feature type="region of interest" description="Disordered" evidence="5">
    <location>
        <begin position="802"/>
        <end position="835"/>
    </location>
</feature>
<feature type="transmembrane region" description="Helical" evidence="6">
    <location>
        <begin position="573"/>
        <end position="598"/>
    </location>
</feature>
<keyword evidence="9" id="KW-1185">Reference proteome</keyword>